<evidence type="ECO:0000313" key="2">
    <source>
        <dbReference type="EMBL" id="SMR62010.1"/>
    </source>
</evidence>
<gene>
    <name evidence="2" type="ORF">ZT1E4_G11323</name>
</gene>
<evidence type="ECO:0000313" key="3">
    <source>
        <dbReference type="Proteomes" id="UP000245764"/>
    </source>
</evidence>
<protein>
    <recommendedName>
        <fullName evidence="4">Swt1-like HEPN domain-containing protein</fullName>
    </recommendedName>
</protein>
<proteinExistence type="predicted"/>
<organism evidence="2 3">
    <name type="scientific">Zymoseptoria tritici ST99CH_1E4</name>
    <dbReference type="NCBI Taxonomy" id="1276532"/>
    <lineage>
        <taxon>Eukaryota</taxon>
        <taxon>Fungi</taxon>
        <taxon>Dikarya</taxon>
        <taxon>Ascomycota</taxon>
        <taxon>Pezizomycotina</taxon>
        <taxon>Dothideomycetes</taxon>
        <taxon>Dothideomycetidae</taxon>
        <taxon>Mycosphaerellales</taxon>
        <taxon>Mycosphaerellaceae</taxon>
        <taxon>Zymoseptoria</taxon>
    </lineage>
</organism>
<name>A0A2H1H884_ZYMTR</name>
<dbReference type="EMBL" id="LT854265">
    <property type="protein sequence ID" value="SMR62010.1"/>
    <property type="molecule type" value="Genomic_DNA"/>
</dbReference>
<feature type="compositionally biased region" description="Polar residues" evidence="1">
    <location>
        <begin position="87"/>
        <end position="98"/>
    </location>
</feature>
<sequence>MPANRSLPSFTKALERIKPSSASIRKIRKNTPQNSPSHDSGWDHGTGPALKPWNDPDLAESDRDKAKVFDLTQEIVRLKQEVRKLKTAQNKSAGNEPSSLPAGGEGEDPNPDARFISELTDDDFRRRQQEREEAAELEQASLLADRQAREALTSHRKLAKRSPKASRVYIPTITMRYLIEEAYYLTQKCIYKFGRRIDPSKYLIEWNFRGDVKIEREKLRYLFGEKGVYTENSSPTVKNQWRDLIESLVDLRNAWAHPGELHMPWASDPNILDIHLAAVEELASLVGDTRVEYRAWRGRMEVQRLAEAVYGDISALLAYSQETGQDVQWDMHHQRLFDYAIHSKKSSNSTEFWDELPQILQTAAEDWDYTYSGTIMPCRSE</sequence>
<dbReference type="AlphaFoldDB" id="A0A2H1H884"/>
<feature type="region of interest" description="Disordered" evidence="1">
    <location>
        <begin position="1"/>
        <end position="65"/>
    </location>
</feature>
<evidence type="ECO:0000256" key="1">
    <source>
        <dbReference type="SAM" id="MobiDB-lite"/>
    </source>
</evidence>
<evidence type="ECO:0008006" key="4">
    <source>
        <dbReference type="Google" id="ProtNLM"/>
    </source>
</evidence>
<dbReference type="Proteomes" id="UP000245764">
    <property type="component" value="Chromosome 13"/>
</dbReference>
<accession>A0A2H1H884</accession>
<feature type="region of interest" description="Disordered" evidence="1">
    <location>
        <begin position="86"/>
        <end position="115"/>
    </location>
</feature>
<reference evidence="3" key="1">
    <citation type="submission" date="2017-05" db="EMBL/GenBank/DDBJ databases">
        <authorList>
            <person name="Song R."/>
            <person name="Chenine A.L."/>
            <person name="Ruprecht R.M."/>
        </authorList>
    </citation>
    <scope>NUCLEOTIDE SEQUENCE [LARGE SCALE GENOMIC DNA]</scope>
</reference>